<keyword evidence="9 12" id="KW-0472">Membrane</keyword>
<feature type="domain" description="Cytochrome oxidase subunit II transmembrane region profile" evidence="13">
    <location>
        <begin position="1"/>
        <end position="41"/>
    </location>
</feature>
<dbReference type="eggNOG" id="COG4970">
    <property type="taxonomic scope" value="Bacteria"/>
</dbReference>
<dbReference type="PANTHER" id="PTHR30093:SF41">
    <property type="entry name" value="TYPE II SECRETION SYSTEM PROTEIN H"/>
    <property type="match status" value="1"/>
</dbReference>
<evidence type="ECO:0000256" key="3">
    <source>
        <dbReference type="ARBA" id="ARBA00021549"/>
    </source>
</evidence>
<dbReference type="InterPro" id="IPR022346">
    <property type="entry name" value="T2SS_GspH"/>
</dbReference>
<evidence type="ECO:0000256" key="2">
    <source>
        <dbReference type="ARBA" id="ARBA00004377"/>
    </source>
</evidence>
<evidence type="ECO:0000256" key="6">
    <source>
        <dbReference type="ARBA" id="ARBA00022519"/>
    </source>
</evidence>
<accession>B0TJC0</accession>
<dbReference type="Gene3D" id="3.55.40.10">
    <property type="entry name" value="minor pseudopilin epsh domain"/>
    <property type="match status" value="1"/>
</dbReference>
<keyword evidence="7 12" id="KW-0812">Transmembrane</keyword>
<dbReference type="GO" id="GO:0015627">
    <property type="term" value="C:type II protein secretion system complex"/>
    <property type="evidence" value="ECO:0007669"/>
    <property type="project" value="InterPro"/>
</dbReference>
<keyword evidence="15" id="KW-1185">Reference proteome</keyword>
<dbReference type="RefSeq" id="WP_012276255.1">
    <property type="nucleotide sequence ID" value="NC_010334.1"/>
</dbReference>
<dbReference type="InterPro" id="IPR012902">
    <property type="entry name" value="N_methyl_site"/>
</dbReference>
<evidence type="ECO:0000256" key="5">
    <source>
        <dbReference type="ARBA" id="ARBA00022481"/>
    </source>
</evidence>
<comment type="similarity">
    <text evidence="10">Belongs to the GSP H family.</text>
</comment>
<dbReference type="SUPFAM" id="SSF54523">
    <property type="entry name" value="Pili subunits"/>
    <property type="match status" value="1"/>
</dbReference>
<dbReference type="HOGENOM" id="CLU_084761_4_1_6"/>
<dbReference type="STRING" id="458817.Shal_1142"/>
<evidence type="ECO:0000313" key="15">
    <source>
        <dbReference type="Proteomes" id="UP000001317"/>
    </source>
</evidence>
<dbReference type="InterPro" id="IPR045584">
    <property type="entry name" value="Pilin-like"/>
</dbReference>
<dbReference type="PANTHER" id="PTHR30093">
    <property type="entry name" value="GENERAL SECRETION PATHWAY PROTEIN G"/>
    <property type="match status" value="1"/>
</dbReference>
<evidence type="ECO:0000256" key="11">
    <source>
        <dbReference type="ARBA" id="ARBA00030775"/>
    </source>
</evidence>
<dbReference type="GO" id="GO:0015628">
    <property type="term" value="P:protein secretion by the type II secretion system"/>
    <property type="evidence" value="ECO:0007669"/>
    <property type="project" value="InterPro"/>
</dbReference>
<keyword evidence="6" id="KW-0997">Cell inner membrane</keyword>
<evidence type="ECO:0000256" key="4">
    <source>
        <dbReference type="ARBA" id="ARBA00022475"/>
    </source>
</evidence>
<reference evidence="14" key="1">
    <citation type="submission" date="2008-01" db="EMBL/GenBank/DDBJ databases">
        <title>Complete sequence of Shewanella halifaxensis HAW-EB4.</title>
        <authorList>
            <consortium name="US DOE Joint Genome Institute"/>
            <person name="Copeland A."/>
            <person name="Lucas S."/>
            <person name="Lapidus A."/>
            <person name="Glavina del Rio T."/>
            <person name="Dalin E."/>
            <person name="Tice H."/>
            <person name="Bruce D."/>
            <person name="Goodwin L."/>
            <person name="Pitluck S."/>
            <person name="Sims D."/>
            <person name="Brettin T."/>
            <person name="Detter J.C."/>
            <person name="Han C."/>
            <person name="Kuske C.R."/>
            <person name="Schmutz J."/>
            <person name="Larimer F."/>
            <person name="Land M."/>
            <person name="Hauser L."/>
            <person name="Kyrpides N."/>
            <person name="Kim E."/>
            <person name="Zhao J.-S."/>
            <person name="Richardson P."/>
        </authorList>
    </citation>
    <scope>NUCLEOTIDE SEQUENCE [LARGE SCALE GENOMIC DNA]</scope>
    <source>
        <strain evidence="14">HAW-EB4</strain>
    </source>
</reference>
<evidence type="ECO:0000256" key="7">
    <source>
        <dbReference type="ARBA" id="ARBA00022692"/>
    </source>
</evidence>
<evidence type="ECO:0000256" key="1">
    <source>
        <dbReference type="ARBA" id="ARBA00004141"/>
    </source>
</evidence>
<keyword evidence="8 12" id="KW-1133">Transmembrane helix</keyword>
<keyword evidence="5" id="KW-0488">Methylation</keyword>
<dbReference type="PROSITE" id="PS00409">
    <property type="entry name" value="PROKAR_NTER_METHYL"/>
    <property type="match status" value="1"/>
</dbReference>
<dbReference type="GO" id="GO:0022900">
    <property type="term" value="P:electron transport chain"/>
    <property type="evidence" value="ECO:0007669"/>
    <property type="project" value="InterPro"/>
</dbReference>
<keyword evidence="4" id="KW-1003">Cell membrane</keyword>
<gene>
    <name evidence="14" type="ordered locus">Shal_1142</name>
</gene>
<dbReference type="NCBIfam" id="TIGR02532">
    <property type="entry name" value="IV_pilin_GFxxxE"/>
    <property type="match status" value="1"/>
</dbReference>
<dbReference type="OrthoDB" id="2313614at2"/>
<dbReference type="PROSITE" id="PS50999">
    <property type="entry name" value="COX2_TM"/>
    <property type="match status" value="1"/>
</dbReference>
<evidence type="ECO:0000256" key="10">
    <source>
        <dbReference type="ARBA" id="ARBA00025772"/>
    </source>
</evidence>
<evidence type="ECO:0000259" key="13">
    <source>
        <dbReference type="PROSITE" id="PS50999"/>
    </source>
</evidence>
<evidence type="ECO:0000256" key="8">
    <source>
        <dbReference type="ARBA" id="ARBA00022989"/>
    </source>
</evidence>
<comment type="subcellular location">
    <subcellularLocation>
        <location evidence="2">Cell inner membrane</location>
        <topology evidence="2">Single-pass membrane protein</topology>
    </subcellularLocation>
    <subcellularLocation>
        <location evidence="1">Membrane</location>
        <topology evidence="1">Multi-pass membrane protein</topology>
    </subcellularLocation>
</comment>
<sequence>MHHRTAGFTLIELMVTLVVATILIVIAVPSLSQFYEAQRAKSAIRVIQQTLQYARNSAISFGVRVTVCPIASDSCSKDWRLGLTVFTDSGDKNQIDDTDKILLQTSPFNPQDIVSYNRTSVRFHSDGLASGSNGTLRYCPSSATSPYSKAVIVNQAGRVRFSQATNIECSN</sequence>
<dbReference type="InterPro" id="IPR011759">
    <property type="entry name" value="Cyt_c_oxidase_su2_TM_dom"/>
</dbReference>
<dbReference type="AlphaFoldDB" id="B0TJC0"/>
<dbReference type="Proteomes" id="UP000001317">
    <property type="component" value="Chromosome"/>
</dbReference>
<evidence type="ECO:0000256" key="12">
    <source>
        <dbReference type="SAM" id="Phobius"/>
    </source>
</evidence>
<feature type="transmembrane region" description="Helical" evidence="12">
    <location>
        <begin position="6"/>
        <end position="31"/>
    </location>
</feature>
<evidence type="ECO:0000313" key="14">
    <source>
        <dbReference type="EMBL" id="ABZ75711.1"/>
    </source>
</evidence>
<organism evidence="14 15">
    <name type="scientific">Shewanella halifaxensis (strain HAW-EB4)</name>
    <dbReference type="NCBI Taxonomy" id="458817"/>
    <lineage>
        <taxon>Bacteria</taxon>
        <taxon>Pseudomonadati</taxon>
        <taxon>Pseudomonadota</taxon>
        <taxon>Gammaproteobacteria</taxon>
        <taxon>Alteromonadales</taxon>
        <taxon>Shewanellaceae</taxon>
        <taxon>Shewanella</taxon>
    </lineage>
</organism>
<dbReference type="GO" id="GO:0005886">
    <property type="term" value="C:plasma membrane"/>
    <property type="evidence" value="ECO:0007669"/>
    <property type="project" value="UniProtKB-SubCell"/>
</dbReference>
<dbReference type="EMBL" id="CP000931">
    <property type="protein sequence ID" value="ABZ75711.1"/>
    <property type="molecule type" value="Genomic_DNA"/>
</dbReference>
<proteinExistence type="inferred from homology"/>
<protein>
    <recommendedName>
        <fullName evidence="3">Type II secretion system protein H</fullName>
    </recommendedName>
    <alternativeName>
        <fullName evidence="11">General secretion pathway protein H</fullName>
    </alternativeName>
</protein>
<dbReference type="Pfam" id="PF12019">
    <property type="entry name" value="GspH"/>
    <property type="match status" value="1"/>
</dbReference>
<dbReference type="Pfam" id="PF07963">
    <property type="entry name" value="N_methyl"/>
    <property type="match status" value="1"/>
</dbReference>
<dbReference type="KEGG" id="shl:Shal_1142"/>
<name>B0TJC0_SHEHH</name>
<evidence type="ECO:0000256" key="9">
    <source>
        <dbReference type="ARBA" id="ARBA00023136"/>
    </source>
</evidence>